<keyword evidence="2" id="KW-0418">Kinase</keyword>
<feature type="domain" description="Phage shock protein PspC N-terminal" evidence="6">
    <location>
        <begin position="69"/>
        <end position="124"/>
    </location>
</feature>
<dbReference type="InterPro" id="IPR036890">
    <property type="entry name" value="HATPase_C_sf"/>
</dbReference>
<dbReference type="Pfam" id="PF13581">
    <property type="entry name" value="HATPase_c_2"/>
    <property type="match status" value="1"/>
</dbReference>
<evidence type="ECO:0000313" key="9">
    <source>
        <dbReference type="Proteomes" id="UP000318297"/>
    </source>
</evidence>
<dbReference type="OrthoDB" id="3534856at2"/>
<feature type="domain" description="Histidine kinase/HSP90-like ATPase" evidence="7">
    <location>
        <begin position="344"/>
        <end position="416"/>
    </location>
</feature>
<dbReference type="PROSITE" id="PS51257">
    <property type="entry name" value="PROKAR_LIPOPROTEIN"/>
    <property type="match status" value="1"/>
</dbReference>
<evidence type="ECO:0000256" key="4">
    <source>
        <dbReference type="SAM" id="MobiDB-lite"/>
    </source>
</evidence>
<feature type="region of interest" description="Disordered" evidence="4">
    <location>
        <begin position="451"/>
        <end position="481"/>
    </location>
</feature>
<dbReference type="SUPFAM" id="SSF55874">
    <property type="entry name" value="ATPase domain of HSP90 chaperone/DNA topoisomerase II/histidine kinase"/>
    <property type="match status" value="1"/>
</dbReference>
<accession>A0A561E8H3</accession>
<evidence type="ECO:0000256" key="5">
    <source>
        <dbReference type="SAM" id="Phobius"/>
    </source>
</evidence>
<dbReference type="PANTHER" id="PTHR24421:SF61">
    <property type="entry name" value="OXYGEN SENSOR HISTIDINE KINASE NREB"/>
    <property type="match status" value="1"/>
</dbReference>
<protein>
    <submittedName>
        <fullName evidence="8">Phage shock protein C (PspC) family protein</fullName>
    </submittedName>
</protein>
<keyword evidence="9" id="KW-1185">Reference proteome</keyword>
<proteinExistence type="predicted"/>
<evidence type="ECO:0000256" key="1">
    <source>
        <dbReference type="ARBA" id="ARBA00022679"/>
    </source>
</evidence>
<organism evidence="8 9">
    <name type="scientific">Rudaeicoccus suwonensis</name>
    <dbReference type="NCBI Taxonomy" id="657409"/>
    <lineage>
        <taxon>Bacteria</taxon>
        <taxon>Bacillati</taxon>
        <taxon>Actinomycetota</taxon>
        <taxon>Actinomycetes</taxon>
        <taxon>Micrococcales</taxon>
        <taxon>Dermacoccaceae</taxon>
        <taxon>Rudaeicoccus</taxon>
    </lineage>
</organism>
<evidence type="ECO:0000256" key="3">
    <source>
        <dbReference type="ARBA" id="ARBA00023012"/>
    </source>
</evidence>
<sequence length="481" mass="50845">MRVDPEPALSGPGSSAGCGVEGPAVGQTDIVNQPYDAAQSPRSPSPSSVQSRAPHTTPGTQSAQRLRPPLVRPAEGRVVAGVCAGVSAHLGIPLGALRVLSAVSALLGFGLPVYAFLWLTMPKAADGCTDPAQRPPMPARRFVPIGLVVLVIGGVSAGKVLTATGHLSIALPLLVIAAGVLLVWSRLDRAERRQWIGAEAEGRQSLLRIGFGVLLAVVGLVLLITQGRSLSSLRDTAISVVVVLVGAGFVAAPFITRLFDSLRQEQTERIRATEKADIAAHLHDSVLQTLALIQRRASDPHAVQLLARAQERELRTWLYTDSTPAAATLATAVAEVTHEIEDLHGIPVDLVVSGDRPIDDAGMALVRALREALANAVRHGAPPVSVYLEVGSRTVEAFVRDHGEGFDLDAVAEDRLGVRESIVGRMRRHGGAAQVRRREDGTEVCLRLDDEIVTPTSPDEPGTAKHIDEDPDAPANTKDSV</sequence>
<dbReference type="Gene3D" id="3.30.565.10">
    <property type="entry name" value="Histidine kinase-like ATPase, C-terminal domain"/>
    <property type="match status" value="1"/>
</dbReference>
<evidence type="ECO:0000259" key="6">
    <source>
        <dbReference type="Pfam" id="PF04024"/>
    </source>
</evidence>
<dbReference type="PANTHER" id="PTHR24421">
    <property type="entry name" value="NITRATE/NITRITE SENSOR PROTEIN NARX-RELATED"/>
    <property type="match status" value="1"/>
</dbReference>
<dbReference type="InterPro" id="IPR050482">
    <property type="entry name" value="Sensor_HK_TwoCompSys"/>
</dbReference>
<comment type="caution">
    <text evidence="8">The sequence shown here is derived from an EMBL/GenBank/DDBJ whole genome shotgun (WGS) entry which is preliminary data.</text>
</comment>
<dbReference type="AlphaFoldDB" id="A0A561E8H3"/>
<feature type="transmembrane region" description="Helical" evidence="5">
    <location>
        <begin position="99"/>
        <end position="121"/>
    </location>
</feature>
<keyword evidence="5" id="KW-1133">Transmembrane helix</keyword>
<dbReference type="InterPro" id="IPR003594">
    <property type="entry name" value="HATPase_dom"/>
</dbReference>
<feature type="region of interest" description="Disordered" evidence="4">
    <location>
        <begin position="1"/>
        <end position="70"/>
    </location>
</feature>
<gene>
    <name evidence="8" type="ORF">BKA23_0712</name>
</gene>
<name>A0A561E8H3_9MICO</name>
<dbReference type="Pfam" id="PF04024">
    <property type="entry name" value="PspC"/>
    <property type="match status" value="1"/>
</dbReference>
<dbReference type="Proteomes" id="UP000318297">
    <property type="component" value="Unassembled WGS sequence"/>
</dbReference>
<evidence type="ECO:0000256" key="2">
    <source>
        <dbReference type="ARBA" id="ARBA00022777"/>
    </source>
</evidence>
<dbReference type="InterPro" id="IPR007168">
    <property type="entry name" value="Phageshock_PspC_N"/>
</dbReference>
<keyword evidence="5" id="KW-0472">Membrane</keyword>
<feature type="transmembrane region" description="Helical" evidence="5">
    <location>
        <begin position="142"/>
        <end position="161"/>
    </location>
</feature>
<keyword evidence="1" id="KW-0808">Transferase</keyword>
<feature type="transmembrane region" description="Helical" evidence="5">
    <location>
        <begin position="206"/>
        <end position="225"/>
    </location>
</feature>
<dbReference type="GO" id="GO:0016301">
    <property type="term" value="F:kinase activity"/>
    <property type="evidence" value="ECO:0007669"/>
    <property type="project" value="UniProtKB-KW"/>
</dbReference>
<dbReference type="GO" id="GO:0000160">
    <property type="term" value="P:phosphorelay signal transduction system"/>
    <property type="evidence" value="ECO:0007669"/>
    <property type="project" value="UniProtKB-KW"/>
</dbReference>
<keyword evidence="5" id="KW-0812">Transmembrane</keyword>
<feature type="transmembrane region" description="Helical" evidence="5">
    <location>
        <begin position="237"/>
        <end position="259"/>
    </location>
</feature>
<keyword evidence="3" id="KW-0902">Two-component regulatory system</keyword>
<feature type="transmembrane region" description="Helical" evidence="5">
    <location>
        <begin position="167"/>
        <end position="185"/>
    </location>
</feature>
<reference evidence="8 9" key="1">
    <citation type="submission" date="2019-06" db="EMBL/GenBank/DDBJ databases">
        <title>Sequencing the genomes of 1000 actinobacteria strains.</title>
        <authorList>
            <person name="Klenk H.-P."/>
        </authorList>
    </citation>
    <scope>NUCLEOTIDE SEQUENCE [LARGE SCALE GENOMIC DNA]</scope>
    <source>
        <strain evidence="8 9">DSM 19560</strain>
    </source>
</reference>
<dbReference type="EMBL" id="VIVQ01000001">
    <property type="protein sequence ID" value="TWE11919.1"/>
    <property type="molecule type" value="Genomic_DNA"/>
</dbReference>
<evidence type="ECO:0000313" key="8">
    <source>
        <dbReference type="EMBL" id="TWE11919.1"/>
    </source>
</evidence>
<evidence type="ECO:0000259" key="7">
    <source>
        <dbReference type="Pfam" id="PF13581"/>
    </source>
</evidence>
<feature type="compositionally biased region" description="Low complexity" evidence="4">
    <location>
        <begin position="37"/>
        <end position="54"/>
    </location>
</feature>